<dbReference type="GO" id="GO:0051082">
    <property type="term" value="F:unfolded protein binding"/>
    <property type="evidence" value="ECO:0007669"/>
    <property type="project" value="UniProtKB-UniRule"/>
</dbReference>
<dbReference type="InterPro" id="IPR012724">
    <property type="entry name" value="DnaJ"/>
</dbReference>
<feature type="binding site" evidence="13">
    <location>
        <position position="165"/>
    </location>
    <ligand>
        <name>Zn(2+)</name>
        <dbReference type="ChEBI" id="CHEBI:29105"/>
        <label>2</label>
    </ligand>
</feature>
<dbReference type="PANTHER" id="PTHR43096:SF48">
    <property type="entry name" value="CHAPERONE PROTEIN DNAJ"/>
    <property type="match status" value="1"/>
</dbReference>
<dbReference type="SUPFAM" id="SSF49493">
    <property type="entry name" value="HSP40/DnaJ peptide-binding domain"/>
    <property type="match status" value="2"/>
</dbReference>
<dbReference type="SUPFAM" id="SSF46565">
    <property type="entry name" value="Chaperone J-domain"/>
    <property type="match status" value="1"/>
</dbReference>
<keyword evidence="5 13" id="KW-0479">Metal-binding</keyword>
<feature type="binding site" evidence="13">
    <location>
        <position position="201"/>
    </location>
    <ligand>
        <name>Zn(2+)</name>
        <dbReference type="ChEBI" id="CHEBI:29105"/>
        <label>1</label>
    </ligand>
</feature>
<dbReference type="GO" id="GO:0031072">
    <property type="term" value="F:heat shock protein binding"/>
    <property type="evidence" value="ECO:0007669"/>
    <property type="project" value="InterPro"/>
</dbReference>
<keyword evidence="4 13" id="KW-0235">DNA replication</keyword>
<dbReference type="InterPro" id="IPR001305">
    <property type="entry name" value="HSP_DnaJ_Cys-rich_dom"/>
</dbReference>
<dbReference type="InterPro" id="IPR036410">
    <property type="entry name" value="HSP_DnaJ_Cys-rich_dom_sf"/>
</dbReference>
<dbReference type="GO" id="GO:0008270">
    <property type="term" value="F:zinc ion binding"/>
    <property type="evidence" value="ECO:0007669"/>
    <property type="project" value="UniProtKB-UniRule"/>
</dbReference>
<dbReference type="Gene3D" id="1.10.287.110">
    <property type="entry name" value="DnaJ domain"/>
    <property type="match status" value="1"/>
</dbReference>
<organism evidence="17 18">
    <name type="scientific">Roseospirillum parvum</name>
    <dbReference type="NCBI Taxonomy" id="83401"/>
    <lineage>
        <taxon>Bacteria</taxon>
        <taxon>Pseudomonadati</taxon>
        <taxon>Pseudomonadota</taxon>
        <taxon>Alphaproteobacteria</taxon>
        <taxon>Rhodospirillales</taxon>
        <taxon>Rhodospirillaceae</taxon>
        <taxon>Roseospirillum</taxon>
    </lineage>
</organism>
<feature type="repeat" description="CXXCXGXG motif" evidence="13">
    <location>
        <begin position="201"/>
        <end position="208"/>
    </location>
</feature>
<dbReference type="InterPro" id="IPR018253">
    <property type="entry name" value="DnaJ_domain_CS"/>
</dbReference>
<dbReference type="PANTHER" id="PTHR43096">
    <property type="entry name" value="DNAJ HOMOLOG 1, MITOCHONDRIAL-RELATED"/>
    <property type="match status" value="1"/>
</dbReference>
<keyword evidence="18" id="KW-1185">Reference proteome</keyword>
<dbReference type="PROSITE" id="PS51188">
    <property type="entry name" value="ZF_CR"/>
    <property type="match status" value="1"/>
</dbReference>
<comment type="subcellular location">
    <subcellularLocation>
        <location evidence="1 13">Cytoplasm</location>
    </subcellularLocation>
</comment>
<evidence type="ECO:0000256" key="6">
    <source>
        <dbReference type="ARBA" id="ARBA00022737"/>
    </source>
</evidence>
<dbReference type="InterPro" id="IPR036869">
    <property type="entry name" value="J_dom_sf"/>
</dbReference>
<feature type="repeat" description="CXXCXGXG motif" evidence="13">
    <location>
        <begin position="187"/>
        <end position="194"/>
    </location>
</feature>
<dbReference type="FunFam" id="2.60.260.20:FF:000004">
    <property type="entry name" value="Molecular chaperone DnaJ"/>
    <property type="match status" value="1"/>
</dbReference>
<feature type="binding site" evidence="13">
    <location>
        <position position="187"/>
    </location>
    <ligand>
        <name>Zn(2+)</name>
        <dbReference type="ChEBI" id="CHEBI:29105"/>
        <label>2</label>
    </ligand>
</feature>
<dbReference type="Gene3D" id="2.60.260.20">
    <property type="entry name" value="Urease metallochaperone UreE, N-terminal domain"/>
    <property type="match status" value="2"/>
</dbReference>
<evidence type="ECO:0000313" key="17">
    <source>
        <dbReference type="EMBL" id="SDH86807.1"/>
    </source>
</evidence>
<dbReference type="STRING" id="83401.SAMN05421742_11714"/>
<feature type="domain" description="J" evidence="15">
    <location>
        <begin position="5"/>
        <end position="70"/>
    </location>
</feature>
<dbReference type="Pfam" id="PF01556">
    <property type="entry name" value="DnaJ_C"/>
    <property type="match status" value="1"/>
</dbReference>
<evidence type="ECO:0000256" key="2">
    <source>
        <dbReference type="ARBA" id="ARBA00011738"/>
    </source>
</evidence>
<feature type="binding site" evidence="13">
    <location>
        <position position="190"/>
    </location>
    <ligand>
        <name>Zn(2+)</name>
        <dbReference type="ChEBI" id="CHEBI:29105"/>
        <label>2</label>
    </ligand>
</feature>
<dbReference type="AlphaFoldDB" id="A0A1G8FXI9"/>
<sequence length="382" mass="41210">MSKRDYYEVLGVAKGAGPDELKRAYRKAAMKYHPDRNPGDAEAEQAFKEVNEAYEVLKDDQKRAAYDRYGHAAFENGMGGGGFGGGGFEGFGGFSDIFEEVFGDFMGRGRGGGGNQRGNDLRYNMEIGLEEAYAGKNATIKVPTSVTCEACSGTGTRDGAAPAACPTCRGVGRVRAQQGFFTIERTCPTCHGAGKVIKDPCPKCNGQGRQRQERTLEVTIPAGVEDGTRIRLAGEGEAGLRGAPPGDLYIFLTLKPHRLFRREGANIHCKVPIPMVTAALGGAIEVPTIDGGRAKVTIPEGTQTGHQFRLKGKGMSVLRSTSRGDMFIEAAVETPVKLNRRQKELLQEFAGHGKDGDDHHGNSPESSSFFKKVKELWDDLTD</sequence>
<dbReference type="GO" id="GO:0005524">
    <property type="term" value="F:ATP binding"/>
    <property type="evidence" value="ECO:0007669"/>
    <property type="project" value="InterPro"/>
</dbReference>
<proteinExistence type="inferred from homology"/>
<feature type="binding site" evidence="13">
    <location>
        <position position="151"/>
    </location>
    <ligand>
        <name>Zn(2+)</name>
        <dbReference type="ChEBI" id="CHEBI:29105"/>
        <label>1</label>
    </ligand>
</feature>
<dbReference type="InterPro" id="IPR001623">
    <property type="entry name" value="DnaJ_domain"/>
</dbReference>
<comment type="similarity">
    <text evidence="11 13">Belongs to the DnaJ family.</text>
</comment>
<evidence type="ECO:0000256" key="9">
    <source>
        <dbReference type="ARBA" id="ARBA00023016"/>
    </source>
</evidence>
<dbReference type="Pfam" id="PF00226">
    <property type="entry name" value="DnaJ"/>
    <property type="match status" value="1"/>
</dbReference>
<evidence type="ECO:0000256" key="5">
    <source>
        <dbReference type="ARBA" id="ARBA00022723"/>
    </source>
</evidence>
<dbReference type="GO" id="GO:0006260">
    <property type="term" value="P:DNA replication"/>
    <property type="evidence" value="ECO:0007669"/>
    <property type="project" value="UniProtKB-KW"/>
</dbReference>
<evidence type="ECO:0000256" key="12">
    <source>
        <dbReference type="ARBA" id="ARBA00067609"/>
    </source>
</evidence>
<feature type="zinc finger region" description="CR-type" evidence="14">
    <location>
        <begin position="135"/>
        <end position="213"/>
    </location>
</feature>
<dbReference type="NCBIfam" id="TIGR02349">
    <property type="entry name" value="DnaJ_bact"/>
    <property type="match status" value="1"/>
</dbReference>
<evidence type="ECO:0000256" key="8">
    <source>
        <dbReference type="ARBA" id="ARBA00022833"/>
    </source>
</evidence>
<feature type="repeat" description="CXXCXGXG motif" evidence="13">
    <location>
        <begin position="165"/>
        <end position="172"/>
    </location>
</feature>
<dbReference type="Pfam" id="PF00684">
    <property type="entry name" value="DnaJ_CXXCXGXG"/>
    <property type="match status" value="1"/>
</dbReference>
<keyword evidence="7 13" id="KW-0863">Zinc-finger</keyword>
<gene>
    <name evidence="13" type="primary">dnaJ</name>
    <name evidence="17" type="ORF">SAMN05421742_11714</name>
</gene>
<evidence type="ECO:0000313" key="18">
    <source>
        <dbReference type="Proteomes" id="UP000217076"/>
    </source>
</evidence>
<keyword evidence="8 13" id="KW-0862">Zinc</keyword>
<dbReference type="CDD" id="cd06257">
    <property type="entry name" value="DnaJ"/>
    <property type="match status" value="1"/>
</dbReference>
<evidence type="ECO:0000256" key="10">
    <source>
        <dbReference type="ARBA" id="ARBA00023186"/>
    </source>
</evidence>
<feature type="binding site" evidence="13">
    <location>
        <position position="148"/>
    </location>
    <ligand>
        <name>Zn(2+)</name>
        <dbReference type="ChEBI" id="CHEBI:29105"/>
        <label>1</label>
    </ligand>
</feature>
<evidence type="ECO:0000256" key="14">
    <source>
        <dbReference type="PROSITE-ProRule" id="PRU00546"/>
    </source>
</evidence>
<dbReference type="NCBIfam" id="NF008035">
    <property type="entry name" value="PRK10767.1"/>
    <property type="match status" value="1"/>
</dbReference>
<feature type="binding site" evidence="13">
    <location>
        <position position="204"/>
    </location>
    <ligand>
        <name>Zn(2+)</name>
        <dbReference type="ChEBI" id="CHEBI:29105"/>
        <label>1</label>
    </ligand>
</feature>
<dbReference type="FunFam" id="1.10.287.110:FF:000031">
    <property type="entry name" value="Molecular chaperone DnaJ"/>
    <property type="match status" value="1"/>
</dbReference>
<evidence type="ECO:0000256" key="7">
    <source>
        <dbReference type="ARBA" id="ARBA00022771"/>
    </source>
</evidence>
<dbReference type="Gene3D" id="2.10.230.10">
    <property type="entry name" value="Heat shock protein DnaJ, cysteine-rich domain"/>
    <property type="match status" value="1"/>
</dbReference>
<evidence type="ECO:0000259" key="15">
    <source>
        <dbReference type="PROSITE" id="PS50076"/>
    </source>
</evidence>
<evidence type="ECO:0000256" key="3">
    <source>
        <dbReference type="ARBA" id="ARBA00022490"/>
    </source>
</evidence>
<dbReference type="PROSITE" id="PS50076">
    <property type="entry name" value="DNAJ_2"/>
    <property type="match status" value="1"/>
</dbReference>
<dbReference type="HAMAP" id="MF_01152">
    <property type="entry name" value="DnaJ"/>
    <property type="match status" value="1"/>
</dbReference>
<dbReference type="EMBL" id="FNCV01000017">
    <property type="protein sequence ID" value="SDH86807.1"/>
    <property type="molecule type" value="Genomic_DNA"/>
</dbReference>
<name>A0A1G8FXI9_9PROT</name>
<evidence type="ECO:0000256" key="13">
    <source>
        <dbReference type="HAMAP-Rule" id="MF_01152"/>
    </source>
</evidence>
<dbReference type="InterPro" id="IPR002939">
    <property type="entry name" value="DnaJ_C"/>
</dbReference>
<evidence type="ECO:0000259" key="16">
    <source>
        <dbReference type="PROSITE" id="PS51188"/>
    </source>
</evidence>
<dbReference type="Proteomes" id="UP000217076">
    <property type="component" value="Unassembled WGS sequence"/>
</dbReference>
<keyword evidence="9 13" id="KW-0346">Stress response</keyword>
<evidence type="ECO:0000256" key="1">
    <source>
        <dbReference type="ARBA" id="ARBA00004496"/>
    </source>
</evidence>
<dbReference type="PROSITE" id="PS00636">
    <property type="entry name" value="DNAJ_1"/>
    <property type="match status" value="1"/>
</dbReference>
<dbReference type="OrthoDB" id="9779889at2"/>
<comment type="domain">
    <text evidence="13">The J domain is necessary and sufficient to stimulate DnaK ATPase activity. Zinc center 1 plays an important role in the autonomous, DnaK-independent chaperone activity of DnaJ. Zinc center 2 is essential for interaction with DnaK and for DnaJ activity.</text>
</comment>
<dbReference type="RefSeq" id="WP_092621873.1">
    <property type="nucleotide sequence ID" value="NZ_FNCV01000017.1"/>
</dbReference>
<dbReference type="SUPFAM" id="SSF57938">
    <property type="entry name" value="DnaJ/Hsp40 cysteine-rich domain"/>
    <property type="match status" value="1"/>
</dbReference>
<accession>A0A1G8FXI9</accession>
<comment type="subunit">
    <text evidence="2 13">Homodimer.</text>
</comment>
<feature type="binding site" evidence="13">
    <location>
        <position position="168"/>
    </location>
    <ligand>
        <name>Zn(2+)</name>
        <dbReference type="ChEBI" id="CHEBI:29105"/>
        <label>2</label>
    </ligand>
</feature>
<dbReference type="GO" id="GO:0009408">
    <property type="term" value="P:response to heat"/>
    <property type="evidence" value="ECO:0007669"/>
    <property type="project" value="InterPro"/>
</dbReference>
<dbReference type="CDD" id="cd10747">
    <property type="entry name" value="DnaJ_C"/>
    <property type="match status" value="1"/>
</dbReference>
<protein>
    <recommendedName>
        <fullName evidence="12 13">Chaperone protein DnaJ</fullName>
    </recommendedName>
</protein>
<dbReference type="InterPro" id="IPR008971">
    <property type="entry name" value="HSP40/DnaJ_pept-bd"/>
</dbReference>
<evidence type="ECO:0000256" key="4">
    <source>
        <dbReference type="ARBA" id="ARBA00022705"/>
    </source>
</evidence>
<keyword evidence="3 13" id="KW-0963">Cytoplasm</keyword>
<dbReference type="CDD" id="cd10719">
    <property type="entry name" value="DnaJ_zf"/>
    <property type="match status" value="1"/>
</dbReference>
<keyword evidence="6 13" id="KW-0677">Repeat</keyword>
<dbReference type="GO" id="GO:0005737">
    <property type="term" value="C:cytoplasm"/>
    <property type="evidence" value="ECO:0007669"/>
    <property type="project" value="UniProtKB-SubCell"/>
</dbReference>
<dbReference type="FunFam" id="2.10.230.10:FF:000002">
    <property type="entry name" value="Molecular chaperone DnaJ"/>
    <property type="match status" value="1"/>
</dbReference>
<evidence type="ECO:0000256" key="11">
    <source>
        <dbReference type="ARBA" id="ARBA00061004"/>
    </source>
</evidence>
<dbReference type="SMART" id="SM00271">
    <property type="entry name" value="DnaJ"/>
    <property type="match status" value="1"/>
</dbReference>
<comment type="cofactor">
    <cofactor evidence="13">
        <name>Zn(2+)</name>
        <dbReference type="ChEBI" id="CHEBI:29105"/>
    </cofactor>
    <text evidence="13">Binds 2 Zn(2+) ions per monomer.</text>
</comment>
<feature type="repeat" description="CXXCXGXG motif" evidence="13">
    <location>
        <begin position="148"/>
        <end position="155"/>
    </location>
</feature>
<keyword evidence="10 13" id="KW-0143">Chaperone</keyword>
<reference evidence="18" key="1">
    <citation type="submission" date="2016-10" db="EMBL/GenBank/DDBJ databases">
        <authorList>
            <person name="Varghese N."/>
            <person name="Submissions S."/>
        </authorList>
    </citation>
    <scope>NUCLEOTIDE SEQUENCE [LARGE SCALE GENOMIC DNA]</scope>
    <source>
        <strain evidence="18">930I</strain>
    </source>
</reference>
<dbReference type="GO" id="GO:0042026">
    <property type="term" value="P:protein refolding"/>
    <property type="evidence" value="ECO:0007669"/>
    <property type="project" value="TreeGrafter"/>
</dbReference>
<feature type="domain" description="CR-type" evidence="16">
    <location>
        <begin position="135"/>
        <end position="213"/>
    </location>
</feature>
<comment type="function">
    <text evidence="13">Participates actively in the response to hyperosmotic and heat shock by preventing the aggregation of stress-denatured proteins and by disaggregating proteins, also in an autonomous, DnaK-independent fashion. Unfolded proteins bind initially to DnaJ; upon interaction with the DnaJ-bound protein, DnaK hydrolyzes its bound ATP, resulting in the formation of a stable complex. GrpE releases ADP from DnaK; ATP binding to DnaK triggers the release of the substrate protein, thus completing the reaction cycle. Several rounds of ATP-dependent interactions between DnaJ, DnaK and GrpE are required for fully efficient folding. Also involved, together with DnaK and GrpE, in the DNA replication of plasmids through activation of initiation proteins.</text>
</comment>
<dbReference type="PRINTS" id="PR00625">
    <property type="entry name" value="JDOMAIN"/>
</dbReference>